<organism evidence="1 2">
    <name type="scientific">Plakobranchus ocellatus</name>
    <dbReference type="NCBI Taxonomy" id="259542"/>
    <lineage>
        <taxon>Eukaryota</taxon>
        <taxon>Metazoa</taxon>
        <taxon>Spiralia</taxon>
        <taxon>Lophotrochozoa</taxon>
        <taxon>Mollusca</taxon>
        <taxon>Gastropoda</taxon>
        <taxon>Heterobranchia</taxon>
        <taxon>Euthyneura</taxon>
        <taxon>Panpulmonata</taxon>
        <taxon>Sacoglossa</taxon>
        <taxon>Placobranchoidea</taxon>
        <taxon>Plakobranchidae</taxon>
        <taxon>Plakobranchus</taxon>
    </lineage>
</organism>
<protein>
    <submittedName>
        <fullName evidence="1">Uncharacterized protein</fullName>
    </submittedName>
</protein>
<evidence type="ECO:0000313" key="1">
    <source>
        <dbReference type="EMBL" id="GFO25034.1"/>
    </source>
</evidence>
<evidence type="ECO:0000313" key="2">
    <source>
        <dbReference type="Proteomes" id="UP000735302"/>
    </source>
</evidence>
<reference evidence="1 2" key="1">
    <citation type="journal article" date="2021" name="Elife">
        <title>Chloroplast acquisition without the gene transfer in kleptoplastic sea slugs, Plakobranchus ocellatus.</title>
        <authorList>
            <person name="Maeda T."/>
            <person name="Takahashi S."/>
            <person name="Yoshida T."/>
            <person name="Shimamura S."/>
            <person name="Takaki Y."/>
            <person name="Nagai Y."/>
            <person name="Toyoda A."/>
            <person name="Suzuki Y."/>
            <person name="Arimoto A."/>
            <person name="Ishii H."/>
            <person name="Satoh N."/>
            <person name="Nishiyama T."/>
            <person name="Hasebe M."/>
            <person name="Maruyama T."/>
            <person name="Minagawa J."/>
            <person name="Obokata J."/>
            <person name="Shigenobu S."/>
        </authorList>
    </citation>
    <scope>NUCLEOTIDE SEQUENCE [LARGE SCALE GENOMIC DNA]</scope>
</reference>
<accession>A0AAV4C2Y7</accession>
<dbReference type="EMBL" id="BLXT01005682">
    <property type="protein sequence ID" value="GFO25034.1"/>
    <property type="molecule type" value="Genomic_DNA"/>
</dbReference>
<keyword evidence="2" id="KW-1185">Reference proteome</keyword>
<sequence length="142" mass="15414">MPICPVTKKLKVTQGLMCAPLRWLNVHTIIATVMPKVRAPVSVEIGRPSSIVTTEPHPEIIKMAVPRNSDNTALKNFGVNTSEKRLGKVGMAVESRLVDRRVGREGRGKGVGVGVGVGEGENMSGFCIVQSTVWVREERGLR</sequence>
<name>A0AAV4C2Y7_9GAST</name>
<dbReference type="Proteomes" id="UP000735302">
    <property type="component" value="Unassembled WGS sequence"/>
</dbReference>
<dbReference type="AlphaFoldDB" id="A0AAV4C2Y7"/>
<proteinExistence type="predicted"/>
<gene>
    <name evidence="1" type="ORF">PoB_005153900</name>
</gene>
<comment type="caution">
    <text evidence="1">The sequence shown here is derived from an EMBL/GenBank/DDBJ whole genome shotgun (WGS) entry which is preliminary data.</text>
</comment>